<evidence type="ECO:0000259" key="7">
    <source>
        <dbReference type="Pfam" id="PF07992"/>
    </source>
</evidence>
<dbReference type="RefSeq" id="WP_251779042.1">
    <property type="nucleotide sequence ID" value="NZ_JAMKFE010000007.1"/>
</dbReference>
<dbReference type="InterPro" id="IPR023753">
    <property type="entry name" value="FAD/NAD-binding_dom"/>
</dbReference>
<dbReference type="InterPro" id="IPR051169">
    <property type="entry name" value="NADH-Q_oxidoreductase"/>
</dbReference>
<dbReference type="Pfam" id="PF07992">
    <property type="entry name" value="Pyr_redox_2"/>
    <property type="match status" value="1"/>
</dbReference>
<evidence type="ECO:0000256" key="2">
    <source>
        <dbReference type="ARBA" id="ARBA00005272"/>
    </source>
</evidence>
<keyword evidence="9" id="KW-1185">Reference proteome</keyword>
<proteinExistence type="inferred from homology"/>
<dbReference type="PRINTS" id="PR00411">
    <property type="entry name" value="PNDRDTASEI"/>
</dbReference>
<dbReference type="Proteomes" id="UP001165541">
    <property type="component" value="Unassembled WGS sequence"/>
</dbReference>
<evidence type="ECO:0000256" key="3">
    <source>
        <dbReference type="ARBA" id="ARBA00022630"/>
    </source>
</evidence>
<comment type="similarity">
    <text evidence="2">Belongs to the NADH dehydrogenase family.</text>
</comment>
<evidence type="ECO:0000256" key="4">
    <source>
        <dbReference type="ARBA" id="ARBA00022827"/>
    </source>
</evidence>
<evidence type="ECO:0000256" key="1">
    <source>
        <dbReference type="ARBA" id="ARBA00001974"/>
    </source>
</evidence>
<comment type="caution">
    <text evidence="8">The sequence shown here is derived from an EMBL/GenBank/DDBJ whole genome shotgun (WGS) entry which is preliminary data.</text>
</comment>
<evidence type="ECO:0000313" key="8">
    <source>
        <dbReference type="EMBL" id="MCM5680590.1"/>
    </source>
</evidence>
<feature type="region of interest" description="Disordered" evidence="6">
    <location>
        <begin position="1"/>
        <end position="53"/>
    </location>
</feature>
<evidence type="ECO:0000256" key="6">
    <source>
        <dbReference type="SAM" id="MobiDB-lite"/>
    </source>
</evidence>
<feature type="compositionally biased region" description="Basic and acidic residues" evidence="6">
    <location>
        <begin position="30"/>
        <end position="39"/>
    </location>
</feature>
<feature type="compositionally biased region" description="Low complexity" evidence="6">
    <location>
        <begin position="1"/>
        <end position="20"/>
    </location>
</feature>
<comment type="cofactor">
    <cofactor evidence="1">
        <name>FAD</name>
        <dbReference type="ChEBI" id="CHEBI:57692"/>
    </cofactor>
</comment>
<keyword evidence="5" id="KW-0560">Oxidoreductase</keyword>
<organism evidence="8 9">
    <name type="scientific">Caldimonas mangrovi</name>
    <dbReference type="NCBI Taxonomy" id="2944811"/>
    <lineage>
        <taxon>Bacteria</taxon>
        <taxon>Pseudomonadati</taxon>
        <taxon>Pseudomonadota</taxon>
        <taxon>Betaproteobacteria</taxon>
        <taxon>Burkholderiales</taxon>
        <taxon>Sphaerotilaceae</taxon>
        <taxon>Caldimonas</taxon>
    </lineage>
</organism>
<name>A0ABT0YPD2_9BURK</name>
<evidence type="ECO:0000313" key="9">
    <source>
        <dbReference type="Proteomes" id="UP001165541"/>
    </source>
</evidence>
<dbReference type="InterPro" id="IPR036188">
    <property type="entry name" value="FAD/NAD-bd_sf"/>
</dbReference>
<protein>
    <submittedName>
        <fullName evidence="8">NAD(P)/FAD-dependent oxidoreductase</fullName>
    </submittedName>
</protein>
<keyword evidence="3" id="KW-0285">Flavoprotein</keyword>
<sequence>MTRVCAPVGAAPGRPAAPLPESRPVAPMRQDVRDADGGGRRSRRSAWASGQQRTAGQHRIVIVGGGAGGLELATRLGDGVGRRGRAEVLLIDTALTHVWKPMLHELAAGTLRAQESEVDFLQQARRHGFRFHLGTLESLERSHKQVWLAPLIDEEGEQIAPRRAIGYDTLVIAVGSVVNDFRTPGVPEHALALDSANDAHRFHRRLLAACMRAELRDQGPVDIVIVGGGATGVELAAELSEAVSEIASYGSRLAALPSPVRLTVVEAGPRLLAALPEAIAREVHEDLRGLGIDVRVQQRVTAVEADRVLLASGVGLPADLTVWAAGIQGPDVLERLDGLELNQQRQLVVRPTLQATLDDDVFAFGDCASCVPVPGGAPVPPRAQAAHQEAKLLAQGLEQRLAGRTLPVFRFHEQGAIVSLGRRNAVGRLVGSVTGRAWTIEGWIARTTYWMLYRRHLATLHGVTRTALATLGGWLAGRAQPRVKLH</sequence>
<dbReference type="PANTHER" id="PTHR42913">
    <property type="entry name" value="APOPTOSIS-INDUCING FACTOR 1"/>
    <property type="match status" value="1"/>
</dbReference>
<dbReference type="EMBL" id="JAMKFE010000007">
    <property type="protein sequence ID" value="MCM5680590.1"/>
    <property type="molecule type" value="Genomic_DNA"/>
</dbReference>
<gene>
    <name evidence="8" type="ORF">M8A51_13740</name>
</gene>
<reference evidence="8" key="1">
    <citation type="submission" date="2022-05" db="EMBL/GenBank/DDBJ databases">
        <title>Schlegelella sp. nov., isolated from mangrove soil.</title>
        <authorList>
            <person name="Liu Y."/>
            <person name="Ge X."/>
            <person name="Liu W."/>
        </authorList>
    </citation>
    <scope>NUCLEOTIDE SEQUENCE</scope>
    <source>
        <strain evidence="8">S2-27</strain>
    </source>
</reference>
<dbReference type="SUPFAM" id="SSF51905">
    <property type="entry name" value="FAD/NAD(P)-binding domain"/>
    <property type="match status" value="1"/>
</dbReference>
<feature type="domain" description="FAD/NAD(P)-binding" evidence="7">
    <location>
        <begin position="59"/>
        <end position="390"/>
    </location>
</feature>
<dbReference type="Gene3D" id="3.50.50.100">
    <property type="match status" value="1"/>
</dbReference>
<keyword evidence="4" id="KW-0274">FAD</keyword>
<accession>A0ABT0YPD2</accession>
<dbReference type="PRINTS" id="PR00368">
    <property type="entry name" value="FADPNR"/>
</dbReference>
<evidence type="ECO:0000256" key="5">
    <source>
        <dbReference type="ARBA" id="ARBA00023002"/>
    </source>
</evidence>
<dbReference type="PANTHER" id="PTHR42913:SF3">
    <property type="entry name" value="64 KDA MITOCHONDRIAL NADH DEHYDROGENASE (EUROFUNG)"/>
    <property type="match status" value="1"/>
</dbReference>